<sequence>MVDVSSLFELLAADYRRQILVVLCDSESVDVPAGLLLRSASAGGAPSEAPGWPATNGEESAVPLELIHVHLPKLAEADLVEWDQSAGVVSRGPAFDEVEPFVRVLVRNAETLPGDLL</sequence>
<proteinExistence type="predicted"/>
<evidence type="ECO:0000259" key="1">
    <source>
        <dbReference type="Pfam" id="PF24035"/>
    </source>
</evidence>
<dbReference type="EMBL" id="JAHQXF010000002">
    <property type="protein sequence ID" value="MBV0924818.1"/>
    <property type="molecule type" value="Genomic_DNA"/>
</dbReference>
<gene>
    <name evidence="2" type="ORF">KTS45_11475</name>
</gene>
<evidence type="ECO:0000313" key="3">
    <source>
        <dbReference type="Proteomes" id="UP000766550"/>
    </source>
</evidence>
<dbReference type="Pfam" id="PF24035">
    <property type="entry name" value="DUF7344"/>
    <property type="match status" value="1"/>
</dbReference>
<dbReference type="AlphaFoldDB" id="A0A8J7YE33"/>
<name>A0A8J7YE33_9EURY</name>
<dbReference type="OrthoDB" id="174098at2157"/>
<organism evidence="2 3">
    <name type="scientific">Haloarcula limicola</name>
    <dbReference type="NCBI Taxonomy" id="1429915"/>
    <lineage>
        <taxon>Archaea</taxon>
        <taxon>Methanobacteriati</taxon>
        <taxon>Methanobacteriota</taxon>
        <taxon>Stenosarchaea group</taxon>
        <taxon>Halobacteria</taxon>
        <taxon>Halobacteriales</taxon>
        <taxon>Haloarculaceae</taxon>
        <taxon>Haloarcula</taxon>
    </lineage>
</organism>
<evidence type="ECO:0000313" key="2">
    <source>
        <dbReference type="EMBL" id="MBV0924818.1"/>
    </source>
</evidence>
<comment type="caution">
    <text evidence="2">The sequence shown here is derived from an EMBL/GenBank/DDBJ whole genome shotgun (WGS) entry which is preliminary data.</text>
</comment>
<dbReference type="InterPro" id="IPR055768">
    <property type="entry name" value="DUF7344"/>
</dbReference>
<feature type="domain" description="DUF7344" evidence="1">
    <location>
        <begin position="8"/>
        <end position="90"/>
    </location>
</feature>
<protein>
    <recommendedName>
        <fullName evidence="1">DUF7344 domain-containing protein</fullName>
    </recommendedName>
</protein>
<keyword evidence="3" id="KW-1185">Reference proteome</keyword>
<dbReference type="Proteomes" id="UP000766550">
    <property type="component" value="Unassembled WGS sequence"/>
</dbReference>
<dbReference type="RefSeq" id="WP_162317675.1">
    <property type="nucleotide sequence ID" value="NZ_JAHQXF010000002.1"/>
</dbReference>
<accession>A0A8J7YE33</accession>
<reference evidence="2 3" key="1">
    <citation type="submission" date="2021-06" db="EMBL/GenBank/DDBJ databases">
        <title>New haloarchaea isolates fom saline soil.</title>
        <authorList>
            <person name="Duran-Viseras A."/>
            <person name="Sanchez-Porro C.S."/>
            <person name="Ventosa A."/>
        </authorList>
    </citation>
    <scope>NUCLEOTIDE SEQUENCE [LARGE SCALE GENOMIC DNA]</scope>
    <source>
        <strain evidence="2 3">JCM 183640</strain>
    </source>
</reference>